<dbReference type="EMBL" id="CP036281">
    <property type="protein sequence ID" value="QDU79979.1"/>
    <property type="molecule type" value="Genomic_DNA"/>
</dbReference>
<evidence type="ECO:0008006" key="3">
    <source>
        <dbReference type="Google" id="ProtNLM"/>
    </source>
</evidence>
<dbReference type="Proteomes" id="UP000317178">
    <property type="component" value="Chromosome"/>
</dbReference>
<dbReference type="OrthoDB" id="240568at2"/>
<dbReference type="InterPro" id="IPR006311">
    <property type="entry name" value="TAT_signal"/>
</dbReference>
<reference evidence="1 2" key="1">
    <citation type="submission" date="2019-02" db="EMBL/GenBank/DDBJ databases">
        <title>Deep-cultivation of Planctomycetes and their phenomic and genomic characterization uncovers novel biology.</title>
        <authorList>
            <person name="Wiegand S."/>
            <person name="Jogler M."/>
            <person name="Boedeker C."/>
            <person name="Pinto D."/>
            <person name="Vollmers J."/>
            <person name="Rivas-Marin E."/>
            <person name="Kohn T."/>
            <person name="Peeters S.H."/>
            <person name="Heuer A."/>
            <person name="Rast P."/>
            <person name="Oberbeckmann S."/>
            <person name="Bunk B."/>
            <person name="Jeske O."/>
            <person name="Meyerdierks A."/>
            <person name="Storesund J.E."/>
            <person name="Kallscheuer N."/>
            <person name="Luecker S."/>
            <person name="Lage O.M."/>
            <person name="Pohl T."/>
            <person name="Merkel B.J."/>
            <person name="Hornburger P."/>
            <person name="Mueller R.-W."/>
            <person name="Bruemmer F."/>
            <person name="Labrenz M."/>
            <person name="Spormann A.M."/>
            <person name="Op den Camp H."/>
            <person name="Overmann J."/>
            <person name="Amann R."/>
            <person name="Jetten M.S.M."/>
            <person name="Mascher T."/>
            <person name="Medema M.H."/>
            <person name="Devos D.P."/>
            <person name="Kaster A.-K."/>
            <person name="Ovreas L."/>
            <person name="Rohde M."/>
            <person name="Galperin M.Y."/>
            <person name="Jogler C."/>
        </authorList>
    </citation>
    <scope>NUCLEOTIDE SEQUENCE [LARGE SCALE GENOMIC DNA]</scope>
    <source>
        <strain evidence="1 2">Pla110</strain>
    </source>
</reference>
<protein>
    <recommendedName>
        <fullName evidence="3">DUF3500 domain-containing protein</fullName>
    </recommendedName>
</protein>
<gene>
    <name evidence="1" type="ORF">Pla110_17010</name>
</gene>
<dbReference type="NCBIfam" id="TIGR01409">
    <property type="entry name" value="TAT_signal_seq"/>
    <property type="match status" value="1"/>
</dbReference>
<keyword evidence="2" id="KW-1185">Reference proteome</keyword>
<proteinExistence type="predicted"/>
<evidence type="ECO:0000313" key="1">
    <source>
        <dbReference type="EMBL" id="QDU79979.1"/>
    </source>
</evidence>
<dbReference type="KEGG" id="plon:Pla110_17010"/>
<dbReference type="Pfam" id="PF12006">
    <property type="entry name" value="DUF3500"/>
    <property type="match status" value="1"/>
</dbReference>
<dbReference type="PROSITE" id="PS51318">
    <property type="entry name" value="TAT"/>
    <property type="match status" value="1"/>
</dbReference>
<dbReference type="InterPro" id="IPR021889">
    <property type="entry name" value="DUF3500"/>
</dbReference>
<evidence type="ECO:0000313" key="2">
    <source>
        <dbReference type="Proteomes" id="UP000317178"/>
    </source>
</evidence>
<dbReference type="InterPro" id="IPR019546">
    <property type="entry name" value="TAT_signal_bac_arc"/>
</dbReference>
<accession>A0A518CL83</accession>
<sequence length="357" mass="40637">MTFKKNSKSIAPRENENELCFNRFSRRDFVKTLGVGAAASLLPNVITLAEETSTKQIPQVESEKLVAKLYESFTPEQKSSICFDWNHLKDGSPLRLRVANNWQITDKLVRSDFYTKDQQEMIEAIVFNIYSPEWRGKIRQEMNDDCGGFGEEHSIALFGDPAADKFEFVFAGRHLTVRCDGNTTENVAFGGPIFYGHDPHGEFNEPADHPDNVFWEQGIKANRLYEMLDGKQRAVALKQELPAEDQVHFRKAEEEIPGLRVSEMSADQQEHMELVLKSLVEPYRQTDQAEVLTCLKAQGGLENCRLTFYQPGDIGNDQVWDNWRLEGPAFVWHFRGAPHVHVWANVADDPSVKISTG</sequence>
<dbReference type="RefSeq" id="WP_144995010.1">
    <property type="nucleotide sequence ID" value="NZ_CP036281.1"/>
</dbReference>
<name>A0A518CL83_9PLAN</name>
<organism evidence="1 2">
    <name type="scientific">Polystyrenella longa</name>
    <dbReference type="NCBI Taxonomy" id="2528007"/>
    <lineage>
        <taxon>Bacteria</taxon>
        <taxon>Pseudomonadati</taxon>
        <taxon>Planctomycetota</taxon>
        <taxon>Planctomycetia</taxon>
        <taxon>Planctomycetales</taxon>
        <taxon>Planctomycetaceae</taxon>
        <taxon>Polystyrenella</taxon>
    </lineage>
</organism>
<dbReference type="AlphaFoldDB" id="A0A518CL83"/>